<dbReference type="GO" id="GO:0016020">
    <property type="term" value="C:membrane"/>
    <property type="evidence" value="ECO:0007669"/>
    <property type="project" value="UniProtKB-SubCell"/>
</dbReference>
<dbReference type="Proteomes" id="UP001190640">
    <property type="component" value="Chromosome 1"/>
</dbReference>
<keyword evidence="4" id="KW-0325">Glycoprotein</keyword>
<gene>
    <name evidence="9" type="primary">LOC129325785</name>
</gene>
<dbReference type="KEGG" id="emc:129325785"/>
<evidence type="ECO:0000256" key="6">
    <source>
        <dbReference type="SAM" id="Phobius"/>
    </source>
</evidence>
<dbReference type="PANTHER" id="PTHR12080:SF121">
    <property type="entry name" value="IG-LIKE DOMAIN-CONTAINING PROTEIN-RELATED"/>
    <property type="match status" value="1"/>
</dbReference>
<feature type="domain" description="Ig-like" evidence="7">
    <location>
        <begin position="158"/>
        <end position="241"/>
    </location>
</feature>
<comment type="subcellular location">
    <subcellularLocation>
        <location evidence="1">Membrane</location>
    </subcellularLocation>
</comment>
<dbReference type="PANTHER" id="PTHR12080">
    <property type="entry name" value="SIGNALING LYMPHOCYTIC ACTIVATION MOLECULE"/>
    <property type="match status" value="1"/>
</dbReference>
<keyword evidence="2" id="KW-0732">Signal</keyword>
<evidence type="ECO:0000256" key="2">
    <source>
        <dbReference type="ARBA" id="ARBA00022729"/>
    </source>
</evidence>
<dbReference type="InterPro" id="IPR036179">
    <property type="entry name" value="Ig-like_dom_sf"/>
</dbReference>
<evidence type="ECO:0000256" key="4">
    <source>
        <dbReference type="ARBA" id="ARBA00023180"/>
    </source>
</evidence>
<dbReference type="SUPFAM" id="SSF48726">
    <property type="entry name" value="Immunoglobulin"/>
    <property type="match status" value="4"/>
</dbReference>
<evidence type="ECO:0000256" key="1">
    <source>
        <dbReference type="ARBA" id="ARBA00004370"/>
    </source>
</evidence>
<feature type="region of interest" description="Disordered" evidence="5">
    <location>
        <begin position="501"/>
        <end position="547"/>
    </location>
</feature>
<dbReference type="InterPro" id="IPR007110">
    <property type="entry name" value="Ig-like_dom"/>
</dbReference>
<dbReference type="PROSITE" id="PS50835">
    <property type="entry name" value="IG_LIKE"/>
    <property type="match status" value="2"/>
</dbReference>
<dbReference type="Pfam" id="PF13927">
    <property type="entry name" value="Ig_3"/>
    <property type="match status" value="1"/>
</dbReference>
<dbReference type="GeneID" id="129325785"/>
<keyword evidence="3 6" id="KW-0472">Membrane</keyword>
<dbReference type="Pfam" id="PF07686">
    <property type="entry name" value="V-set"/>
    <property type="match status" value="1"/>
</dbReference>
<reference evidence="9" key="1">
    <citation type="submission" date="2025-08" db="UniProtKB">
        <authorList>
            <consortium name="RefSeq"/>
        </authorList>
    </citation>
    <scope>IDENTIFICATION</scope>
    <source>
        <tissue evidence="9">Blood</tissue>
    </source>
</reference>
<feature type="compositionally biased region" description="Basic and acidic residues" evidence="5">
    <location>
        <begin position="506"/>
        <end position="526"/>
    </location>
</feature>
<evidence type="ECO:0000313" key="9">
    <source>
        <dbReference type="RefSeq" id="XP_054829665.1"/>
    </source>
</evidence>
<dbReference type="RefSeq" id="XP_054829665.1">
    <property type="nucleotide sequence ID" value="XM_054973690.1"/>
</dbReference>
<proteinExistence type="predicted"/>
<evidence type="ECO:0000259" key="7">
    <source>
        <dbReference type="PROSITE" id="PS50835"/>
    </source>
</evidence>
<name>A0AA97J240_EUBMA</name>
<evidence type="ECO:0000256" key="3">
    <source>
        <dbReference type="ARBA" id="ARBA00023136"/>
    </source>
</evidence>
<dbReference type="InterPro" id="IPR013106">
    <property type="entry name" value="Ig_V-set"/>
</dbReference>
<protein>
    <submittedName>
        <fullName evidence="9">Uncharacterized protein LOC129325785</fullName>
    </submittedName>
</protein>
<keyword evidence="6" id="KW-0812">Transmembrane</keyword>
<dbReference type="InterPro" id="IPR013783">
    <property type="entry name" value="Ig-like_fold"/>
</dbReference>
<dbReference type="Gene3D" id="2.60.40.10">
    <property type="entry name" value="Immunoglobulins"/>
    <property type="match status" value="4"/>
</dbReference>
<feature type="domain" description="Ig-like" evidence="7">
    <location>
        <begin position="371"/>
        <end position="455"/>
    </location>
</feature>
<organism evidence="8 9">
    <name type="scientific">Eublepharis macularius</name>
    <name type="common">Leopard gecko</name>
    <name type="synonym">Cyrtodactylus macularius</name>
    <dbReference type="NCBI Taxonomy" id="481883"/>
    <lineage>
        <taxon>Eukaryota</taxon>
        <taxon>Metazoa</taxon>
        <taxon>Chordata</taxon>
        <taxon>Craniata</taxon>
        <taxon>Vertebrata</taxon>
        <taxon>Euteleostomi</taxon>
        <taxon>Lepidosauria</taxon>
        <taxon>Squamata</taxon>
        <taxon>Bifurcata</taxon>
        <taxon>Gekkota</taxon>
        <taxon>Eublepharidae</taxon>
        <taxon>Eublepharinae</taxon>
        <taxon>Eublepharis</taxon>
    </lineage>
</organism>
<evidence type="ECO:0000256" key="5">
    <source>
        <dbReference type="SAM" id="MobiDB-lite"/>
    </source>
</evidence>
<keyword evidence="8" id="KW-1185">Reference proteome</keyword>
<dbReference type="CDD" id="cd00096">
    <property type="entry name" value="Ig"/>
    <property type="match status" value="1"/>
</dbReference>
<keyword evidence="6" id="KW-1133">Transmembrane helix</keyword>
<feature type="transmembrane region" description="Helical" evidence="6">
    <location>
        <begin position="472"/>
        <end position="493"/>
    </location>
</feature>
<feature type="region of interest" description="Disordered" evidence="5">
    <location>
        <begin position="1"/>
        <end position="52"/>
    </location>
</feature>
<dbReference type="InterPro" id="IPR015631">
    <property type="entry name" value="CD2/SLAM_rcpt"/>
</dbReference>
<dbReference type="AlphaFoldDB" id="A0AA97J240"/>
<feature type="compositionally biased region" description="Basic and acidic residues" evidence="5">
    <location>
        <begin position="1"/>
        <end position="10"/>
    </location>
</feature>
<accession>A0AA97J240</accession>
<dbReference type="SMART" id="SM00409">
    <property type="entry name" value="IG"/>
    <property type="match status" value="3"/>
</dbReference>
<evidence type="ECO:0000313" key="8">
    <source>
        <dbReference type="Proteomes" id="UP001190640"/>
    </source>
</evidence>
<sequence length="559" mass="61775">MAKEHQERSARPQFPQQLLGGMEAPQAARDTRASGRVQAIAADQPQSPPPRRVNGVLGGSAVLSVNIAPRAKVKEIEWSYRAGSGPALLVALFRDGRFDRPDPSDRFKQRIDMFNETLRIRALELNDSGIFGARLKIFPALVEDQLFHLTVYEPVLTPRIKSQLVSSTPSGCNVTLQCLSPGKGPVNVTWRKGNPIRDLGSADRYQVSPDGRTLQLSLQPTSLNTTYSCMASNPVEHKIVSFDLQRICQSGGTGGNPAQNPPRQVNGILGGSALFPLMVPSTQRVDRTEWFFQGGSSPEILTATFRDGKLERQNTRDRFGQRLEMAGETRLRIRALEQEDGGLFTARVLFATAEIHEQTFQLGVFGPVPDPQIRHRLVSRTADACNVTLQCLAPERGGINVSWRRGKQLRALEGASDWYRLSAADTDLHLSWLPDSSDSTFTCLLSNPAEQRNVSFDLLSICQSEDSHPQEVWILVPVTLLLILAAGLGICLWKKRPTRGAVPPIRPERRGTPEPHYAEVQKRRSPPEGNEDQDPDPAETPMVTTPVTVYAQLQRPLAT</sequence>
<dbReference type="InterPro" id="IPR003599">
    <property type="entry name" value="Ig_sub"/>
</dbReference>